<dbReference type="PIRSF" id="PIRSF005900">
    <property type="entry name" value="Dps"/>
    <property type="match status" value="1"/>
</dbReference>
<evidence type="ECO:0000256" key="2">
    <source>
        <dbReference type="RuleBase" id="RU003875"/>
    </source>
</evidence>
<protein>
    <submittedName>
        <fullName evidence="4">DNA protection during starvation protein 1</fullName>
        <ecNumber evidence="4">1.16.-.-</ecNumber>
    </submittedName>
</protein>
<dbReference type="AlphaFoldDB" id="A0A5C5V4B4"/>
<dbReference type="Proteomes" id="UP000318878">
    <property type="component" value="Unassembled WGS sequence"/>
</dbReference>
<dbReference type="PRINTS" id="PR01346">
    <property type="entry name" value="HELNAPAPROT"/>
</dbReference>
<dbReference type="Pfam" id="PF00210">
    <property type="entry name" value="Ferritin"/>
    <property type="match status" value="1"/>
</dbReference>
<sequence length="147" mass="16432">MTDHGAVKELGKLLADFAVFYQKLRGYHWNVVGKDFFPLHAKFEELYVAAAESIDEIAERIRGLGGNPPCTLAEFLKLTTLVEDNSQASAEAMVANLHADMGKLNDHVKKVHTHAEEIGDTGTVIILEDFIVSLEKERWMLSSYLQT</sequence>
<feature type="domain" description="Ferritin/DPS" evidence="3">
    <location>
        <begin position="8"/>
        <end position="146"/>
    </location>
</feature>
<comment type="caution">
    <text evidence="4">The sequence shown here is derived from an EMBL/GenBank/DDBJ whole genome shotgun (WGS) entry which is preliminary data.</text>
</comment>
<dbReference type="PANTHER" id="PTHR42932">
    <property type="entry name" value="GENERAL STRESS PROTEIN 20U"/>
    <property type="match status" value="1"/>
</dbReference>
<dbReference type="CDD" id="cd01043">
    <property type="entry name" value="DPS"/>
    <property type="match status" value="1"/>
</dbReference>
<dbReference type="InterPro" id="IPR012347">
    <property type="entry name" value="Ferritin-like"/>
</dbReference>
<dbReference type="PANTHER" id="PTHR42932:SF1">
    <property type="entry name" value="GENERAL STRESS PROTEIN 20U"/>
    <property type="match status" value="1"/>
</dbReference>
<evidence type="ECO:0000256" key="1">
    <source>
        <dbReference type="ARBA" id="ARBA00009497"/>
    </source>
</evidence>
<evidence type="ECO:0000313" key="4">
    <source>
        <dbReference type="EMBL" id="TWT32597.1"/>
    </source>
</evidence>
<dbReference type="InterPro" id="IPR008331">
    <property type="entry name" value="Ferritin_DPS_dom"/>
</dbReference>
<proteinExistence type="inferred from homology"/>
<dbReference type="EMBL" id="SJPF01000003">
    <property type="protein sequence ID" value="TWT32597.1"/>
    <property type="molecule type" value="Genomic_DNA"/>
</dbReference>
<dbReference type="RefSeq" id="WP_146431750.1">
    <property type="nucleotide sequence ID" value="NZ_SJPF01000003.1"/>
</dbReference>
<gene>
    <name evidence="4" type="primary">dps1</name>
    <name evidence="4" type="ORF">Enr8_24020</name>
</gene>
<name>A0A5C5V4B4_9BACT</name>
<dbReference type="PROSITE" id="PS00818">
    <property type="entry name" value="DPS_1"/>
    <property type="match status" value="1"/>
</dbReference>
<dbReference type="PROSITE" id="PS00819">
    <property type="entry name" value="DPS_2"/>
    <property type="match status" value="1"/>
</dbReference>
<evidence type="ECO:0000259" key="3">
    <source>
        <dbReference type="Pfam" id="PF00210"/>
    </source>
</evidence>
<dbReference type="Gene3D" id="1.20.1260.10">
    <property type="match status" value="1"/>
</dbReference>
<keyword evidence="5" id="KW-1185">Reference proteome</keyword>
<dbReference type="SUPFAM" id="SSF47240">
    <property type="entry name" value="Ferritin-like"/>
    <property type="match status" value="1"/>
</dbReference>
<dbReference type="InterPro" id="IPR009078">
    <property type="entry name" value="Ferritin-like_SF"/>
</dbReference>
<reference evidence="4 5" key="1">
    <citation type="submission" date="2019-02" db="EMBL/GenBank/DDBJ databases">
        <title>Deep-cultivation of Planctomycetes and their phenomic and genomic characterization uncovers novel biology.</title>
        <authorList>
            <person name="Wiegand S."/>
            <person name="Jogler M."/>
            <person name="Boedeker C."/>
            <person name="Pinto D."/>
            <person name="Vollmers J."/>
            <person name="Rivas-Marin E."/>
            <person name="Kohn T."/>
            <person name="Peeters S.H."/>
            <person name="Heuer A."/>
            <person name="Rast P."/>
            <person name="Oberbeckmann S."/>
            <person name="Bunk B."/>
            <person name="Jeske O."/>
            <person name="Meyerdierks A."/>
            <person name="Storesund J.E."/>
            <person name="Kallscheuer N."/>
            <person name="Luecker S."/>
            <person name="Lage O.M."/>
            <person name="Pohl T."/>
            <person name="Merkel B.J."/>
            <person name="Hornburger P."/>
            <person name="Mueller R.-W."/>
            <person name="Bruemmer F."/>
            <person name="Labrenz M."/>
            <person name="Spormann A.M."/>
            <person name="Op Den Camp H."/>
            <person name="Overmann J."/>
            <person name="Amann R."/>
            <person name="Jetten M.S.M."/>
            <person name="Mascher T."/>
            <person name="Medema M.H."/>
            <person name="Devos D.P."/>
            <person name="Kaster A.-K."/>
            <person name="Ovreas L."/>
            <person name="Rohde M."/>
            <person name="Galperin M.Y."/>
            <person name="Jogler C."/>
        </authorList>
    </citation>
    <scope>NUCLEOTIDE SEQUENCE [LARGE SCALE GENOMIC DNA]</scope>
    <source>
        <strain evidence="4 5">Enr8</strain>
    </source>
</reference>
<accession>A0A5C5V4B4</accession>
<comment type="similarity">
    <text evidence="1 2">Belongs to the Dps family.</text>
</comment>
<dbReference type="OrthoDB" id="9797023at2"/>
<evidence type="ECO:0000313" key="5">
    <source>
        <dbReference type="Proteomes" id="UP000318878"/>
    </source>
</evidence>
<dbReference type="InterPro" id="IPR023188">
    <property type="entry name" value="DPS_DNA-bd_CS"/>
</dbReference>
<dbReference type="EC" id="1.16.-.-" evidence="4"/>
<keyword evidence="4" id="KW-0560">Oxidoreductase</keyword>
<dbReference type="GO" id="GO:0008199">
    <property type="term" value="F:ferric iron binding"/>
    <property type="evidence" value="ECO:0007669"/>
    <property type="project" value="InterPro"/>
</dbReference>
<dbReference type="InterPro" id="IPR002177">
    <property type="entry name" value="DPS_DNA-bd"/>
</dbReference>
<dbReference type="GO" id="GO:0016722">
    <property type="term" value="F:oxidoreductase activity, acting on metal ions"/>
    <property type="evidence" value="ECO:0007669"/>
    <property type="project" value="InterPro"/>
</dbReference>
<organism evidence="4 5">
    <name type="scientific">Blastopirellula retiformator</name>
    <dbReference type="NCBI Taxonomy" id="2527970"/>
    <lineage>
        <taxon>Bacteria</taxon>
        <taxon>Pseudomonadati</taxon>
        <taxon>Planctomycetota</taxon>
        <taxon>Planctomycetia</taxon>
        <taxon>Pirellulales</taxon>
        <taxon>Pirellulaceae</taxon>
        <taxon>Blastopirellula</taxon>
    </lineage>
</organism>